<sequence length="130" mass="13646">MSGDTSSPSAAPTGAAALASSHPQEKTAPTAAPADSPPQTPSAKPAAPPKPTWVANPGSTVRETLAHWSSEAGWAVPQWDAEIDYQVPGTLSFEGDFLDAVRGLFKAYARAKRPLLVDAYPNQKIIHVTE</sequence>
<evidence type="ECO:0000259" key="2">
    <source>
        <dbReference type="Pfam" id="PF10671"/>
    </source>
</evidence>
<dbReference type="Pfam" id="PF10671">
    <property type="entry name" value="TcpQ"/>
    <property type="match status" value="1"/>
</dbReference>
<dbReference type="EMBL" id="ABLTIR010000023">
    <property type="protein sequence ID" value="EKZ1926562.1"/>
    <property type="molecule type" value="Genomic_DNA"/>
</dbReference>
<evidence type="ECO:0000313" key="3">
    <source>
        <dbReference type="EMBL" id="EKZ1926562.1"/>
    </source>
</evidence>
<accession>A0AAI9G406</accession>
<dbReference type="InterPro" id="IPR018927">
    <property type="entry name" value="Pilus_synth_Q_C"/>
</dbReference>
<feature type="compositionally biased region" description="Pro residues" evidence="1">
    <location>
        <begin position="35"/>
        <end position="51"/>
    </location>
</feature>
<evidence type="ECO:0000313" key="4">
    <source>
        <dbReference type="Proteomes" id="UP001225498"/>
    </source>
</evidence>
<dbReference type="RefSeq" id="WP_164076458.1">
    <property type="nucleotide sequence ID" value="NZ_JBBCSU010000028.1"/>
</dbReference>
<protein>
    <submittedName>
        <fullName evidence="3">Toxin co-regulated pilus biosynthesis Q family protein</fullName>
    </submittedName>
</protein>
<feature type="domain" description="Toxin co-regulated pilus biosynthesis protein Q C-terminal" evidence="2">
    <location>
        <begin position="52"/>
        <end position="130"/>
    </location>
</feature>
<gene>
    <name evidence="3" type="ORF">REH87_001559</name>
</gene>
<organism evidence="3 4">
    <name type="scientific">Stenotrophomonas maltophilia</name>
    <name type="common">Pseudomonas maltophilia</name>
    <name type="synonym">Xanthomonas maltophilia</name>
    <dbReference type="NCBI Taxonomy" id="40324"/>
    <lineage>
        <taxon>Bacteria</taxon>
        <taxon>Pseudomonadati</taxon>
        <taxon>Pseudomonadota</taxon>
        <taxon>Gammaproteobacteria</taxon>
        <taxon>Lysobacterales</taxon>
        <taxon>Lysobacteraceae</taxon>
        <taxon>Stenotrophomonas</taxon>
        <taxon>Stenotrophomonas maltophilia group</taxon>
    </lineage>
</organism>
<evidence type="ECO:0000256" key="1">
    <source>
        <dbReference type="SAM" id="MobiDB-lite"/>
    </source>
</evidence>
<comment type="caution">
    <text evidence="3">The sequence shown here is derived from an EMBL/GenBank/DDBJ whole genome shotgun (WGS) entry which is preliminary data.</text>
</comment>
<feature type="compositionally biased region" description="Low complexity" evidence="1">
    <location>
        <begin position="1"/>
        <end position="34"/>
    </location>
</feature>
<dbReference type="Proteomes" id="UP001225498">
    <property type="component" value="Unassembled WGS sequence"/>
</dbReference>
<reference evidence="3" key="1">
    <citation type="submission" date="2023-08" db="EMBL/GenBank/DDBJ databases">
        <authorList>
            <consortium name="Clinical and Environmental Microbiology Branch: Whole genome sequencing antimicrobial resistance pathogens in the healthcare setting"/>
        </authorList>
    </citation>
    <scope>NUCLEOTIDE SEQUENCE</scope>
    <source>
        <strain evidence="3">2023CJ-00293</strain>
    </source>
</reference>
<proteinExistence type="predicted"/>
<dbReference type="Gene3D" id="3.55.50.70">
    <property type="match status" value="1"/>
</dbReference>
<feature type="region of interest" description="Disordered" evidence="1">
    <location>
        <begin position="1"/>
        <end position="58"/>
    </location>
</feature>
<name>A0AAI9G406_STEMA</name>
<dbReference type="AlphaFoldDB" id="A0AAI9G406"/>